<sequence>MQFLWAGLGLICVALAFMGVFLPLLPTVPFLLLAAFFFARSSSRLHTWLLTHRVFGPLILDWQTNRAINPRAKKAATLSIAAVLVISYVFNAPVFVLIFQAIILSGVLIFIWSRPNG</sequence>
<dbReference type="OrthoDB" id="9816293at2"/>
<name>A0A0X3TQR6_9RHOB</name>
<dbReference type="PANTHER" id="PTHR35813:SF1">
    <property type="entry name" value="INNER MEMBRANE PROTEIN YBAN"/>
    <property type="match status" value="1"/>
</dbReference>
<dbReference type="AlphaFoldDB" id="A0A0X3TQR6"/>
<feature type="transmembrane region" description="Helical" evidence="1">
    <location>
        <begin position="6"/>
        <end position="39"/>
    </location>
</feature>
<dbReference type="GO" id="GO:0005886">
    <property type="term" value="C:plasma membrane"/>
    <property type="evidence" value="ECO:0007669"/>
    <property type="project" value="TreeGrafter"/>
</dbReference>
<evidence type="ECO:0000313" key="3">
    <source>
        <dbReference type="Proteomes" id="UP000053791"/>
    </source>
</evidence>
<gene>
    <name evidence="2" type="ORF">AVO45_08795</name>
</gene>
<comment type="caution">
    <text evidence="2">The sequence shown here is derived from an EMBL/GenBank/DDBJ whole genome shotgun (WGS) entry which is preliminary data.</text>
</comment>
<proteinExistence type="predicted"/>
<dbReference type="Pfam" id="PF04304">
    <property type="entry name" value="DUF454"/>
    <property type="match status" value="1"/>
</dbReference>
<organism evidence="2 3">
    <name type="scientific">Ruegeria marisrubri</name>
    <dbReference type="NCBI Taxonomy" id="1685379"/>
    <lineage>
        <taxon>Bacteria</taxon>
        <taxon>Pseudomonadati</taxon>
        <taxon>Pseudomonadota</taxon>
        <taxon>Alphaproteobacteria</taxon>
        <taxon>Rhodobacterales</taxon>
        <taxon>Roseobacteraceae</taxon>
        <taxon>Ruegeria</taxon>
    </lineage>
</organism>
<dbReference type="STRING" id="1685379.AVO45_08795"/>
<dbReference type="InterPro" id="IPR007401">
    <property type="entry name" value="DUF454"/>
</dbReference>
<dbReference type="EMBL" id="LQBQ01000023">
    <property type="protein sequence ID" value="KUJ78053.1"/>
    <property type="molecule type" value="Genomic_DNA"/>
</dbReference>
<evidence type="ECO:0008006" key="4">
    <source>
        <dbReference type="Google" id="ProtNLM"/>
    </source>
</evidence>
<dbReference type="PIRSF" id="PIRSF016789">
    <property type="entry name" value="DUF454"/>
    <property type="match status" value="1"/>
</dbReference>
<keyword evidence="1" id="KW-0472">Membrane</keyword>
<dbReference type="PANTHER" id="PTHR35813">
    <property type="entry name" value="INNER MEMBRANE PROTEIN YBAN"/>
    <property type="match status" value="1"/>
</dbReference>
<evidence type="ECO:0000313" key="2">
    <source>
        <dbReference type="EMBL" id="KUJ78053.1"/>
    </source>
</evidence>
<protein>
    <recommendedName>
        <fullName evidence="4">DUF454 domain-containing protein</fullName>
    </recommendedName>
</protein>
<evidence type="ECO:0000256" key="1">
    <source>
        <dbReference type="SAM" id="Phobius"/>
    </source>
</evidence>
<dbReference type="Proteomes" id="UP000053791">
    <property type="component" value="Unassembled WGS sequence"/>
</dbReference>
<keyword evidence="1" id="KW-0812">Transmembrane</keyword>
<reference evidence="2 3" key="1">
    <citation type="submission" date="2015-12" db="EMBL/GenBank/DDBJ databases">
        <authorList>
            <person name="Shamseldin A."/>
            <person name="Moawad H."/>
            <person name="Abd El-Rahim W.M."/>
            <person name="Sadowsky M.J."/>
        </authorList>
    </citation>
    <scope>NUCLEOTIDE SEQUENCE [LARGE SCALE GENOMIC DNA]</scope>
    <source>
        <strain evidence="2 3">ZGT118</strain>
    </source>
</reference>
<feature type="transmembrane region" description="Helical" evidence="1">
    <location>
        <begin position="80"/>
        <end position="112"/>
    </location>
</feature>
<dbReference type="RefSeq" id="WP_068347189.1">
    <property type="nucleotide sequence ID" value="NZ_LQBQ01000023.1"/>
</dbReference>
<accession>A0A0X3TQR6</accession>
<keyword evidence="1" id="KW-1133">Transmembrane helix</keyword>
<keyword evidence="3" id="KW-1185">Reference proteome</keyword>